<proteinExistence type="predicted"/>
<protein>
    <submittedName>
        <fullName evidence="1">Uncharacterized protein</fullName>
    </submittedName>
</protein>
<sequence length="38" mass="4302">MKPILSIMVSKSVWMLHHEKAAGTKRWPSQLKGGLLNK</sequence>
<evidence type="ECO:0000313" key="1">
    <source>
        <dbReference type="EMBL" id="MBB3114673.1"/>
    </source>
</evidence>
<dbReference type="AlphaFoldDB" id="A0A7W5FRS4"/>
<name>A0A7W5FRS4_9BACL</name>
<comment type="caution">
    <text evidence="1">The sequence shown here is derived from an EMBL/GenBank/DDBJ whole genome shotgun (WGS) entry which is preliminary data.</text>
</comment>
<accession>A0A7W5FRS4</accession>
<keyword evidence="2" id="KW-1185">Reference proteome</keyword>
<reference evidence="1 2" key="1">
    <citation type="submission" date="2020-08" db="EMBL/GenBank/DDBJ databases">
        <title>Genomic Encyclopedia of Type Strains, Phase III (KMG-III): the genomes of soil and plant-associated and newly described type strains.</title>
        <authorList>
            <person name="Whitman W."/>
        </authorList>
    </citation>
    <scope>NUCLEOTIDE SEQUENCE [LARGE SCALE GENOMIC DNA]</scope>
    <source>
        <strain evidence="1 2">CECT 5862</strain>
    </source>
</reference>
<organism evidence="1 2">
    <name type="scientific">Paenibacillus phyllosphaerae</name>
    <dbReference type="NCBI Taxonomy" id="274593"/>
    <lineage>
        <taxon>Bacteria</taxon>
        <taxon>Bacillati</taxon>
        <taxon>Bacillota</taxon>
        <taxon>Bacilli</taxon>
        <taxon>Bacillales</taxon>
        <taxon>Paenibacillaceae</taxon>
        <taxon>Paenibacillus</taxon>
    </lineage>
</organism>
<dbReference type="EMBL" id="JACHXK010000039">
    <property type="protein sequence ID" value="MBB3114673.1"/>
    <property type="molecule type" value="Genomic_DNA"/>
</dbReference>
<gene>
    <name evidence="1" type="ORF">FHS18_006815</name>
</gene>
<dbReference type="Proteomes" id="UP000570361">
    <property type="component" value="Unassembled WGS sequence"/>
</dbReference>
<evidence type="ECO:0000313" key="2">
    <source>
        <dbReference type="Proteomes" id="UP000570361"/>
    </source>
</evidence>